<comment type="similarity">
    <text evidence="2">Belongs to the tellurite-resistance/dicarboxylate transporter (TDT) family.</text>
</comment>
<feature type="transmembrane region" description="Helical" evidence="9">
    <location>
        <begin position="237"/>
        <end position="256"/>
    </location>
</feature>
<evidence type="ECO:0000256" key="2">
    <source>
        <dbReference type="ARBA" id="ARBA00008566"/>
    </source>
</evidence>
<evidence type="ECO:0000256" key="7">
    <source>
        <dbReference type="ARBA" id="ARBA00023136"/>
    </source>
</evidence>
<feature type="transmembrane region" description="Helical" evidence="9">
    <location>
        <begin position="36"/>
        <end position="53"/>
    </location>
</feature>
<dbReference type="KEGG" id="bpt:Bpet1629"/>
<evidence type="ECO:0000256" key="1">
    <source>
        <dbReference type="ARBA" id="ARBA00004651"/>
    </source>
</evidence>
<evidence type="ECO:0000256" key="9">
    <source>
        <dbReference type="SAM" id="Phobius"/>
    </source>
</evidence>
<keyword evidence="3" id="KW-0813">Transport</keyword>
<evidence type="ECO:0000256" key="4">
    <source>
        <dbReference type="ARBA" id="ARBA00022475"/>
    </source>
</evidence>
<dbReference type="PANTHER" id="PTHR31686:SF1">
    <property type="entry name" value="SULFITE EFFLUX PUMP SSU1"/>
    <property type="match status" value="1"/>
</dbReference>
<keyword evidence="4" id="KW-1003">Cell membrane</keyword>
<evidence type="ECO:0000313" key="11">
    <source>
        <dbReference type="Proteomes" id="UP000001225"/>
    </source>
</evidence>
<organism evidence="10 11">
    <name type="scientific">Bordetella petrii (strain ATCC BAA-461 / DSM 12804 / CCUG 43448 / CIP 107267 / Se-1111R)</name>
    <dbReference type="NCBI Taxonomy" id="340100"/>
    <lineage>
        <taxon>Bacteria</taxon>
        <taxon>Pseudomonadati</taxon>
        <taxon>Pseudomonadota</taxon>
        <taxon>Betaproteobacteria</taxon>
        <taxon>Burkholderiales</taxon>
        <taxon>Alcaligenaceae</taxon>
        <taxon>Bordetella</taxon>
    </lineage>
</organism>
<feature type="transmembrane region" description="Helical" evidence="9">
    <location>
        <begin position="130"/>
        <end position="153"/>
    </location>
</feature>
<feature type="transmembrane region" description="Helical" evidence="9">
    <location>
        <begin position="104"/>
        <end position="124"/>
    </location>
</feature>
<evidence type="ECO:0008006" key="12">
    <source>
        <dbReference type="Google" id="ProtNLM"/>
    </source>
</evidence>
<evidence type="ECO:0000256" key="8">
    <source>
        <dbReference type="SAM" id="MobiDB-lite"/>
    </source>
</evidence>
<dbReference type="InterPro" id="IPR051629">
    <property type="entry name" value="Sulfite_efflux_TDT"/>
</dbReference>
<feature type="region of interest" description="Disordered" evidence="8">
    <location>
        <begin position="1"/>
        <end position="21"/>
    </location>
</feature>
<evidence type="ECO:0000256" key="3">
    <source>
        <dbReference type="ARBA" id="ARBA00022448"/>
    </source>
</evidence>
<keyword evidence="7 9" id="KW-0472">Membrane</keyword>
<keyword evidence="6 9" id="KW-1133">Transmembrane helix</keyword>
<feature type="transmembrane region" description="Helical" evidence="9">
    <location>
        <begin position="65"/>
        <end position="83"/>
    </location>
</feature>
<dbReference type="CDD" id="cd09319">
    <property type="entry name" value="TDT_like_1"/>
    <property type="match status" value="1"/>
</dbReference>
<dbReference type="Proteomes" id="UP000001225">
    <property type="component" value="Chromosome"/>
</dbReference>
<feature type="transmembrane region" description="Helical" evidence="9">
    <location>
        <begin position="165"/>
        <end position="185"/>
    </location>
</feature>
<keyword evidence="11" id="KW-1185">Reference proteome</keyword>
<dbReference type="InterPro" id="IPR038665">
    <property type="entry name" value="Voltage-dep_anion_channel_sf"/>
</dbReference>
<sequence>MESPDADQPLPAAASGQAQQPADDARPHWRAALQDLSPAYFGLVMATGIVSLASDMMGHPRLARILFALNIIQYAALWLAYLLRACYFPRRFFGDMIDHAKGPGYFTLVAATGILASQFILLRNDLSTGFALWALEIVLWLGLTYTIFTAFTVKARKPALDRSISGAWLLAVVATQALAVSSALLAARIGQPYRLEMNLVALSMWLWGGMLYIWMMSLIFYRYTFFPFSPGDLSPPYWINMGAMAISTLAGSLLILNAPQAPYLVSLLPFLKGFTVLYWATGTWWIPMLLCLGVWRYVFQRFPFRYDPLYWGAIFPLGMYAACTWQMNRAMGFDFLGLLPPVFLYVALLGWLLTFTAMARRLFGLARHVAASLMMLYWVPPRPLIEAAQALA</sequence>
<evidence type="ECO:0000256" key="5">
    <source>
        <dbReference type="ARBA" id="ARBA00022692"/>
    </source>
</evidence>
<feature type="transmembrane region" description="Helical" evidence="9">
    <location>
        <begin position="333"/>
        <end position="355"/>
    </location>
</feature>
<dbReference type="EMBL" id="AM902716">
    <property type="protein sequence ID" value="CAP41968.1"/>
    <property type="molecule type" value="Genomic_DNA"/>
</dbReference>
<dbReference type="GO" id="GO:0000319">
    <property type="term" value="F:sulfite transmembrane transporter activity"/>
    <property type="evidence" value="ECO:0007669"/>
    <property type="project" value="TreeGrafter"/>
</dbReference>
<feature type="transmembrane region" description="Helical" evidence="9">
    <location>
        <begin position="309"/>
        <end position="327"/>
    </location>
</feature>
<name>A9IGN8_BORPD</name>
<dbReference type="Pfam" id="PF03595">
    <property type="entry name" value="SLAC1"/>
    <property type="match status" value="1"/>
</dbReference>
<evidence type="ECO:0000313" key="10">
    <source>
        <dbReference type="EMBL" id="CAP41968.1"/>
    </source>
</evidence>
<feature type="transmembrane region" description="Helical" evidence="9">
    <location>
        <begin position="276"/>
        <end position="297"/>
    </location>
</feature>
<dbReference type="AlphaFoldDB" id="A9IGN8"/>
<gene>
    <name evidence="10" type="ordered locus">Bpet1629</name>
</gene>
<protein>
    <recommendedName>
        <fullName evidence="12">C4-dicarboxylate transporter/malic acid transport protein</fullName>
    </recommendedName>
</protein>
<dbReference type="PANTHER" id="PTHR31686">
    <property type="match status" value="1"/>
</dbReference>
<keyword evidence="5 9" id="KW-0812">Transmembrane</keyword>
<dbReference type="eggNOG" id="COG1275">
    <property type="taxonomic scope" value="Bacteria"/>
</dbReference>
<dbReference type="GO" id="GO:0005886">
    <property type="term" value="C:plasma membrane"/>
    <property type="evidence" value="ECO:0007669"/>
    <property type="project" value="UniProtKB-SubCell"/>
</dbReference>
<feature type="transmembrane region" description="Helical" evidence="9">
    <location>
        <begin position="205"/>
        <end position="225"/>
    </location>
</feature>
<dbReference type="InterPro" id="IPR004695">
    <property type="entry name" value="SLAC1/Mae1/Ssu1/TehA"/>
</dbReference>
<accession>A9IGN8</accession>
<comment type="subcellular location">
    <subcellularLocation>
        <location evidence="1">Cell membrane</location>
        <topology evidence="1">Multi-pass membrane protein</topology>
    </subcellularLocation>
</comment>
<reference evidence="10 11" key="1">
    <citation type="journal article" date="2008" name="BMC Genomics">
        <title>The missing link: Bordetella petrii is endowed with both the metabolic versatility of environmental bacteria and virulence traits of pathogenic Bordetellae.</title>
        <authorList>
            <person name="Gross R."/>
            <person name="Guzman C.A."/>
            <person name="Sebaihia M."/>
            <person name="Martins Dos Santos V.A."/>
            <person name="Pieper D.H."/>
            <person name="Koebnik R."/>
            <person name="Lechner M."/>
            <person name="Bartels D."/>
            <person name="Buhrmester J."/>
            <person name="Choudhuri J.V."/>
            <person name="Ebensen T."/>
            <person name="Gaigalat L."/>
            <person name="Herrmann S."/>
            <person name="Khachane A.N."/>
            <person name="Larisch C."/>
            <person name="Link S."/>
            <person name="Linke B."/>
            <person name="Meyer F."/>
            <person name="Mormann S."/>
            <person name="Nakunst D."/>
            <person name="Rueckert C."/>
            <person name="Schneiker-Bekel S."/>
            <person name="Schulze K."/>
            <person name="Vorhoelter F.J."/>
            <person name="Yevsa T."/>
            <person name="Engle J.T."/>
            <person name="Goldman W.E."/>
            <person name="Puehler A."/>
            <person name="Goebel U.B."/>
            <person name="Goesmann A."/>
            <person name="Bloecker H."/>
            <person name="Kaiser O."/>
            <person name="Martinez-Arias R."/>
        </authorList>
    </citation>
    <scope>NUCLEOTIDE SEQUENCE [LARGE SCALE GENOMIC DNA]</scope>
    <source>
        <strain evidence="11">ATCC BAA-461 / DSM 12804 / CCUG 43448 / CIP 107267 / Se-1111R</strain>
    </source>
</reference>
<evidence type="ECO:0000256" key="6">
    <source>
        <dbReference type="ARBA" id="ARBA00022989"/>
    </source>
</evidence>
<proteinExistence type="inferred from homology"/>
<dbReference type="Gene3D" id="1.50.10.150">
    <property type="entry name" value="Voltage-dependent anion channel"/>
    <property type="match status" value="1"/>
</dbReference>
<feature type="compositionally biased region" description="Low complexity" evidence="8">
    <location>
        <begin position="8"/>
        <end position="21"/>
    </location>
</feature>
<dbReference type="STRING" id="94624.Bpet1629"/>